<dbReference type="PANTHER" id="PTHR20941">
    <property type="entry name" value="FOLATE SYNTHESIS PROTEINS"/>
    <property type="match status" value="1"/>
</dbReference>
<keyword evidence="8" id="KW-0289">Folate biosynthesis</keyword>
<accession>F4BVR3</accession>
<keyword evidence="6" id="KW-0479">Metal-binding</keyword>
<keyword evidence="7" id="KW-0460">Magnesium</keyword>
<evidence type="ECO:0000256" key="2">
    <source>
        <dbReference type="ARBA" id="ARBA00001946"/>
    </source>
</evidence>
<evidence type="ECO:0000256" key="5">
    <source>
        <dbReference type="ARBA" id="ARBA00022679"/>
    </source>
</evidence>
<dbReference type="HOGENOM" id="CLU_008023_3_0_2"/>
<evidence type="ECO:0000256" key="7">
    <source>
        <dbReference type="ARBA" id="ARBA00022842"/>
    </source>
</evidence>
<evidence type="ECO:0000313" key="11">
    <source>
        <dbReference type="Proteomes" id="UP000007807"/>
    </source>
</evidence>
<comment type="catalytic activity">
    <reaction evidence="1">
        <text>(7,8-dihydropterin-6-yl)methyl diphosphate + 4-aminobenzoate = 7,8-dihydropteroate + diphosphate</text>
        <dbReference type="Rhea" id="RHEA:19949"/>
        <dbReference type="ChEBI" id="CHEBI:17836"/>
        <dbReference type="ChEBI" id="CHEBI:17839"/>
        <dbReference type="ChEBI" id="CHEBI:33019"/>
        <dbReference type="ChEBI" id="CHEBI:72950"/>
        <dbReference type="EC" id="2.5.1.15"/>
    </reaction>
</comment>
<evidence type="ECO:0000256" key="4">
    <source>
        <dbReference type="ARBA" id="ARBA00012458"/>
    </source>
</evidence>
<dbReference type="Gene3D" id="3.20.20.20">
    <property type="entry name" value="Dihydropteroate synthase-like"/>
    <property type="match status" value="1"/>
</dbReference>
<dbReference type="EMBL" id="CP002565">
    <property type="protein sequence ID" value="AEB69676.1"/>
    <property type="molecule type" value="Genomic_DNA"/>
</dbReference>
<protein>
    <recommendedName>
        <fullName evidence="4">dihydropteroate synthase</fullName>
        <ecNumber evidence="4">2.5.1.15</ecNumber>
    </recommendedName>
</protein>
<dbReference type="PROSITE" id="PS00793">
    <property type="entry name" value="DHPS_2"/>
    <property type="match status" value="1"/>
</dbReference>
<dbReference type="PROSITE" id="PS50972">
    <property type="entry name" value="PTERIN_BINDING"/>
    <property type="match status" value="1"/>
</dbReference>
<dbReference type="AlphaFoldDB" id="F4BVR3"/>
<evidence type="ECO:0000256" key="6">
    <source>
        <dbReference type="ARBA" id="ARBA00022723"/>
    </source>
</evidence>
<dbReference type="GO" id="GO:0004156">
    <property type="term" value="F:dihydropteroate synthase activity"/>
    <property type="evidence" value="ECO:0007669"/>
    <property type="project" value="UniProtKB-EC"/>
</dbReference>
<proteinExistence type="predicted"/>
<feature type="domain" description="Pterin-binding" evidence="9">
    <location>
        <begin position="20"/>
        <end position="268"/>
    </location>
</feature>
<evidence type="ECO:0000256" key="1">
    <source>
        <dbReference type="ARBA" id="ARBA00000012"/>
    </source>
</evidence>
<dbReference type="EC" id="2.5.1.15" evidence="4"/>
<dbReference type="GO" id="GO:0046654">
    <property type="term" value="P:tetrahydrofolate biosynthetic process"/>
    <property type="evidence" value="ECO:0007669"/>
    <property type="project" value="TreeGrafter"/>
</dbReference>
<dbReference type="Pfam" id="PF00809">
    <property type="entry name" value="Pterin_bind"/>
    <property type="match status" value="1"/>
</dbReference>
<dbReference type="InterPro" id="IPR006390">
    <property type="entry name" value="DHP_synth_dom"/>
</dbReference>
<dbReference type="InterPro" id="IPR000489">
    <property type="entry name" value="Pterin-binding_dom"/>
</dbReference>
<dbReference type="GO" id="GO:0046656">
    <property type="term" value="P:folic acid biosynthetic process"/>
    <property type="evidence" value="ECO:0007669"/>
    <property type="project" value="UniProtKB-KW"/>
</dbReference>
<evidence type="ECO:0000313" key="10">
    <source>
        <dbReference type="EMBL" id="AEB69676.1"/>
    </source>
</evidence>
<dbReference type="InterPro" id="IPR011005">
    <property type="entry name" value="Dihydropteroate_synth-like_sf"/>
</dbReference>
<dbReference type="STRING" id="990316.MCON_3444"/>
<gene>
    <name evidence="10" type="primary">folP</name>
    <name evidence="10" type="ordered locus">MCON_3444</name>
</gene>
<evidence type="ECO:0000256" key="3">
    <source>
        <dbReference type="ARBA" id="ARBA00004763"/>
    </source>
</evidence>
<dbReference type="KEGG" id="mcj:MCON_3444"/>
<dbReference type="InParanoid" id="F4BVR3"/>
<keyword evidence="11" id="KW-1185">Reference proteome</keyword>
<dbReference type="NCBIfam" id="TIGR01496">
    <property type="entry name" value="DHPS"/>
    <property type="match status" value="1"/>
</dbReference>
<keyword evidence="5" id="KW-0808">Transferase</keyword>
<dbReference type="SUPFAM" id="SSF51717">
    <property type="entry name" value="Dihydropteroate synthetase-like"/>
    <property type="match status" value="1"/>
</dbReference>
<dbReference type="PANTHER" id="PTHR20941:SF1">
    <property type="entry name" value="FOLIC ACID SYNTHESIS PROTEIN FOL1"/>
    <property type="match status" value="1"/>
</dbReference>
<organism evidence="10 11">
    <name type="scientific">Methanothrix soehngenii (strain ATCC 5969 / DSM 3671 / JCM 10134 / NBRC 103675 / OCM 69 / GP-6)</name>
    <name type="common">Methanosaeta concilii</name>
    <dbReference type="NCBI Taxonomy" id="990316"/>
    <lineage>
        <taxon>Archaea</taxon>
        <taxon>Methanobacteriati</taxon>
        <taxon>Methanobacteriota</taxon>
        <taxon>Stenosarchaea group</taxon>
        <taxon>Methanomicrobia</taxon>
        <taxon>Methanotrichales</taxon>
        <taxon>Methanotrichaceae</taxon>
        <taxon>Methanothrix</taxon>
    </lineage>
</organism>
<dbReference type="InterPro" id="IPR045031">
    <property type="entry name" value="DHP_synth-like"/>
</dbReference>
<sequence>MLKVIEGLLGWVKVGDIQPVRLMGVINLSRESFYKGSVASSNEALATARRLQDEGADIIDLGAVSTAPGSPPISEEVEKDRLFAALKEITDNLDIVVSVDTQRAKIAEKALSCGATCINDVSGLHDPDMASKVAEYDGSLIIMASDQRPGDLPLLNQIIPLLGDKVRQAVRAGVALNKISIDPGIGKWIPVRTAAQDLAILDGFDRLRAIGRPVVAALSRKTFIGESLNIPDPGGRLAGSLAATTVAVYLGAHIVRTHDISASLDAIAMAGAIRGRPIVTSDCSMDCDVDEHAVGDMQVEVLGYLGQGMDLAEHLKRIQVDEGAYQLLSRKGSFRILAVRGLSSMEALIIKQEMLARGGDAAIPKMALRCDKRPQEILILGTHAQISSLVRNLKGQPFRLGHLAAIIEEALELIDRPERYR</sequence>
<evidence type="ECO:0000259" key="9">
    <source>
        <dbReference type="PROSITE" id="PS50972"/>
    </source>
</evidence>
<dbReference type="Proteomes" id="UP000007807">
    <property type="component" value="Chromosome"/>
</dbReference>
<dbReference type="GO" id="GO:0046872">
    <property type="term" value="F:metal ion binding"/>
    <property type="evidence" value="ECO:0007669"/>
    <property type="project" value="UniProtKB-KW"/>
</dbReference>
<reference evidence="10 11" key="1">
    <citation type="journal article" date="2011" name="J. Bacteriol.">
        <title>Complete genome sequence of Methanosaeta concilii, a specialist in aceticlastic methanogenesis.</title>
        <authorList>
            <person name="Barber R.D."/>
            <person name="Zhang L."/>
            <person name="Harnack M."/>
            <person name="Olson M.V."/>
            <person name="Kaul R."/>
            <person name="Ingram-Smith C."/>
            <person name="Smith K.S."/>
        </authorList>
    </citation>
    <scope>NUCLEOTIDE SEQUENCE [LARGE SCALE GENOMIC DNA]</scope>
    <source>
        <strain evidence="11">ATCC 5969 / DSM 3671 / JCM 10134 / NBRC 103675 / OCM 69 / GP-6</strain>
    </source>
</reference>
<name>F4BVR3_METSG</name>
<comment type="cofactor">
    <cofactor evidence="2">
        <name>Mg(2+)</name>
        <dbReference type="ChEBI" id="CHEBI:18420"/>
    </cofactor>
</comment>
<comment type="pathway">
    <text evidence="3">Cofactor biosynthesis; tetrahydrofolate biosynthesis; 7,8-dihydrofolate from 2-amino-4-hydroxy-6-hydroxymethyl-7,8-dihydropteridine diphosphate and 4-aminobenzoate: step 1/2.</text>
</comment>
<evidence type="ECO:0000256" key="8">
    <source>
        <dbReference type="ARBA" id="ARBA00022909"/>
    </source>
</evidence>